<keyword evidence="1" id="KW-0472">Membrane</keyword>
<dbReference type="InterPro" id="IPR052728">
    <property type="entry name" value="O2_lipid_transport_reg"/>
</dbReference>
<organism evidence="4 5">
    <name type="scientific">Blomia tropicalis</name>
    <name type="common">Mite</name>
    <dbReference type="NCBI Taxonomy" id="40697"/>
    <lineage>
        <taxon>Eukaryota</taxon>
        <taxon>Metazoa</taxon>
        <taxon>Ecdysozoa</taxon>
        <taxon>Arthropoda</taxon>
        <taxon>Chelicerata</taxon>
        <taxon>Arachnida</taxon>
        <taxon>Acari</taxon>
        <taxon>Acariformes</taxon>
        <taxon>Sarcoptiformes</taxon>
        <taxon>Astigmata</taxon>
        <taxon>Glycyphagoidea</taxon>
        <taxon>Echimyopodidae</taxon>
        <taxon>Blomia</taxon>
    </lineage>
</organism>
<dbReference type="GO" id="GO:0016747">
    <property type="term" value="F:acyltransferase activity, transferring groups other than amino-acyl groups"/>
    <property type="evidence" value="ECO:0007669"/>
    <property type="project" value="InterPro"/>
</dbReference>
<feature type="transmembrane region" description="Helical" evidence="1">
    <location>
        <begin position="698"/>
        <end position="729"/>
    </location>
</feature>
<sequence length="773" mass="89437">MHIMKMMTNLLNYFLLLLFVHLVYVINGITSSTSTSTTKPINSTDSDLWLQTFANISGHNYRRFILPNYINFESISHLNLTLQCSASLEQLLNELVDRRYYATKIFNSWAKFPPSGFLRGTMVDFGDYNQCLYELGSTNNFSTPFESQYCLVDASIPMHRPIPNGHNLYHDSKVLPPMSINATDDSIYRYLEQHSSAFYYAFVQIGTCLPTNCSSVDVSKILESGFINYGMNLEKITCNTRQNPWNLNRFQIAAIIFLLIVVILSIASMLYDYRYYSMSITNTEKPNIVSNSSNNNYIDILLWFSPIRNARRLIYSKTQDDELACLHAIRVITMIWIVAGHTMDWNRMNSFRESFTLRSRLSELPYQFLYRALLTVDTFFFMSGLLTSYVTIKFTKGEYKNFSSFQFIILRYLRLTPQLISYMLLTFLLPNLFDGPLWRRYISVLDSCKSNWWINLIYMQNIIDVRNICGLHTWYIAADMQLHWLSLIPVIVWLVNRSVGKMFIQLLIGLLVIFSSLTLYIKQLPPGSVMTSKNDLLDEEGQPTEFLSFIYNPLTHASVFFIGFLFGDYLKMNEQKLRKIRYSNIGTYLLWLCAASSFAFSIYSVMPWTLGRPYEAHWSALLFPLNLITWSIGLCLVVWLSVIASESCTWIVRFLCHRMFVPLSRTTYSVYLTHVWVVWPTIGARYELIDLRTRSVTFMFIGVIIISFAIGFIFTILFDSPVICAIGCIKSKLIYKQSNLNSAHSSNVQNNNNDEHREMINAATNNNIVVISS</sequence>
<keyword evidence="1" id="KW-0812">Transmembrane</keyword>
<comment type="caution">
    <text evidence="4">The sequence shown here is derived from an EMBL/GenBank/DDBJ whole genome shotgun (WGS) entry which is preliminary data.</text>
</comment>
<feature type="transmembrane region" description="Helical" evidence="1">
    <location>
        <begin position="546"/>
        <end position="567"/>
    </location>
</feature>
<dbReference type="EMBL" id="JAPWDV010000001">
    <property type="protein sequence ID" value="KAJ6223117.1"/>
    <property type="molecule type" value="Genomic_DNA"/>
</dbReference>
<dbReference type="OMA" id="WSAYGNT"/>
<name>A0A9Q0MCK5_BLOTA</name>
<gene>
    <name evidence="4" type="ORF">RDWZM_001662</name>
</gene>
<dbReference type="InterPro" id="IPR002656">
    <property type="entry name" value="Acyl_transf_3_dom"/>
</dbReference>
<feature type="transmembrane region" description="Helical" evidence="1">
    <location>
        <begin position="588"/>
        <end position="610"/>
    </location>
</feature>
<proteinExistence type="predicted"/>
<feature type="transmembrane region" description="Helical" evidence="1">
    <location>
        <begin position="250"/>
        <end position="271"/>
    </location>
</feature>
<feature type="transmembrane region" description="Helical" evidence="1">
    <location>
        <begin position="368"/>
        <end position="392"/>
    </location>
</feature>
<dbReference type="AlphaFoldDB" id="A0A9Q0MCK5"/>
<accession>A0A9Q0MCK5</accession>
<keyword evidence="2" id="KW-0732">Signal</keyword>
<protein>
    <recommendedName>
        <fullName evidence="3">Nose resistant-to-fluoxetine protein N-terminal domain-containing protein</fullName>
    </recommendedName>
</protein>
<feature type="signal peptide" evidence="2">
    <location>
        <begin position="1"/>
        <end position="25"/>
    </location>
</feature>
<evidence type="ECO:0000313" key="4">
    <source>
        <dbReference type="EMBL" id="KAJ6223117.1"/>
    </source>
</evidence>
<evidence type="ECO:0000313" key="5">
    <source>
        <dbReference type="Proteomes" id="UP001142055"/>
    </source>
</evidence>
<feature type="transmembrane region" description="Helical" evidence="1">
    <location>
        <begin position="474"/>
        <end position="495"/>
    </location>
</feature>
<dbReference type="SMART" id="SM00703">
    <property type="entry name" value="NRF"/>
    <property type="match status" value="1"/>
</dbReference>
<dbReference type="Proteomes" id="UP001142055">
    <property type="component" value="Chromosome 1"/>
</dbReference>
<evidence type="ECO:0000256" key="2">
    <source>
        <dbReference type="SAM" id="SignalP"/>
    </source>
</evidence>
<dbReference type="PANTHER" id="PTHR11161">
    <property type="entry name" value="O-ACYLTRANSFERASE"/>
    <property type="match status" value="1"/>
</dbReference>
<reference evidence="4" key="1">
    <citation type="submission" date="2022-12" db="EMBL/GenBank/DDBJ databases">
        <title>Genome assemblies of Blomia tropicalis.</title>
        <authorList>
            <person name="Cui Y."/>
        </authorList>
    </citation>
    <scope>NUCLEOTIDE SEQUENCE</scope>
    <source>
        <tissue evidence="4">Adult mites</tissue>
    </source>
</reference>
<feature type="chain" id="PRO_5040163713" description="Nose resistant-to-fluoxetine protein N-terminal domain-containing protein" evidence="2">
    <location>
        <begin position="26"/>
        <end position="773"/>
    </location>
</feature>
<feature type="transmembrane region" description="Helical" evidence="1">
    <location>
        <begin position="323"/>
        <end position="343"/>
    </location>
</feature>
<dbReference type="Pfam" id="PF01757">
    <property type="entry name" value="Acyl_transf_3"/>
    <property type="match status" value="1"/>
</dbReference>
<dbReference type="InterPro" id="IPR006621">
    <property type="entry name" value="Nose-resist-to-fluoxetine_N"/>
</dbReference>
<evidence type="ECO:0000256" key="1">
    <source>
        <dbReference type="SAM" id="Phobius"/>
    </source>
</evidence>
<evidence type="ECO:0000259" key="3">
    <source>
        <dbReference type="SMART" id="SM00703"/>
    </source>
</evidence>
<feature type="domain" description="Nose resistant-to-fluoxetine protein N-terminal" evidence="3">
    <location>
        <begin position="81"/>
        <end position="240"/>
    </location>
</feature>
<feature type="transmembrane region" description="Helical" evidence="1">
    <location>
        <begin position="412"/>
        <end position="433"/>
    </location>
</feature>
<feature type="transmembrane region" description="Helical" evidence="1">
    <location>
        <begin position="630"/>
        <end position="656"/>
    </location>
</feature>
<keyword evidence="5" id="KW-1185">Reference proteome</keyword>
<feature type="transmembrane region" description="Helical" evidence="1">
    <location>
        <begin position="502"/>
        <end position="521"/>
    </location>
</feature>
<feature type="transmembrane region" description="Helical" evidence="1">
    <location>
        <begin position="668"/>
        <end position="686"/>
    </location>
</feature>
<keyword evidence="1" id="KW-1133">Transmembrane helix</keyword>
<dbReference type="Pfam" id="PF20146">
    <property type="entry name" value="NRF"/>
    <property type="match status" value="1"/>
</dbReference>
<dbReference type="PANTHER" id="PTHR11161:SF0">
    <property type="entry name" value="O-ACYLTRANSFERASE LIKE PROTEIN"/>
    <property type="match status" value="1"/>
</dbReference>